<dbReference type="PANTHER" id="PTHR13364:SF6">
    <property type="entry name" value="SPERMATOGENESIS-DEFECTIVE PROTEIN 39 HOMOLOG"/>
    <property type="match status" value="1"/>
</dbReference>
<dbReference type="PANTHER" id="PTHR13364">
    <property type="entry name" value="DEFECTIVE SPERMATOGENESIS PROTEIN 39"/>
    <property type="match status" value="1"/>
</dbReference>
<sequence length="454" mass="51655">MDIQFDSESYWNRSSRAAFSFDDEDEVDIVSTELPSNQWENNGIFSDDSISEASFENSPALNHLSIKAILSEEALKLVLQEQTLDERVIHKGVSPEEELKLLRRQIQSTLYSPDLEVTAQKLLQGKTAPLEMFRSLHEKQQLLDTLLCNGGGHAVVTVLLFLKRTLNAAQFHGILKQRPKALEQYLSYLRESGDVSSHIDLLQRFGRHQEAALKQFQAALSSEDANTRKQHLQRLVDAYASAGVGIIPLYEQVFHAALKMQLLMEKESSASKLLGDQPTPIELLYVCCQQNNNWKEQDMLKPISPQRFAADQQISPAQYEWTALNERAQAQAYADLECIFERVPTWHPLKSKQFHISFDLTLAVVRLYELHAPSTVLQLFLSKMGNSGEKLALAQKVKCIKAVIDAMAGLKQQQELKQLRETLPERSEEQFYCENALKALQSKRWTTDNIKLKL</sequence>
<evidence type="ECO:0000313" key="8">
    <source>
        <dbReference type="Proteomes" id="UP000268350"/>
    </source>
</evidence>
<reference evidence="8" key="1">
    <citation type="submission" date="2018-01" db="EMBL/GenBank/DDBJ databases">
        <authorList>
            <person name="Alioto T."/>
            <person name="Alioto T."/>
        </authorList>
    </citation>
    <scope>NUCLEOTIDE SEQUENCE [LARGE SCALE GENOMIC DNA]</scope>
</reference>
<feature type="domain" description="Vps16 C-terminal" evidence="6">
    <location>
        <begin position="139"/>
        <end position="242"/>
    </location>
</feature>
<evidence type="ECO:0000256" key="3">
    <source>
        <dbReference type="ARBA" id="ARBA00004603"/>
    </source>
</evidence>
<keyword evidence="5" id="KW-0968">Cytoplasmic vesicle</keyword>
<dbReference type="InterPro" id="IPR040057">
    <property type="entry name" value="Spe-39"/>
</dbReference>
<name>A0A3B0KBU4_DROGU</name>
<comment type="subcellular location">
    <subcellularLocation>
        <location evidence="2">Cytoplasmic vesicle</location>
    </subcellularLocation>
    <subcellularLocation>
        <location evidence="1">Early endosome</location>
    </subcellularLocation>
    <subcellularLocation>
        <location evidence="3">Late endosome</location>
    </subcellularLocation>
</comment>
<organism evidence="7 8">
    <name type="scientific">Drosophila guanche</name>
    <name type="common">Fruit fly</name>
    <dbReference type="NCBI Taxonomy" id="7266"/>
    <lineage>
        <taxon>Eukaryota</taxon>
        <taxon>Metazoa</taxon>
        <taxon>Ecdysozoa</taxon>
        <taxon>Arthropoda</taxon>
        <taxon>Hexapoda</taxon>
        <taxon>Insecta</taxon>
        <taxon>Pterygota</taxon>
        <taxon>Neoptera</taxon>
        <taxon>Endopterygota</taxon>
        <taxon>Diptera</taxon>
        <taxon>Brachycera</taxon>
        <taxon>Muscomorpha</taxon>
        <taxon>Ephydroidea</taxon>
        <taxon>Drosophilidae</taxon>
        <taxon>Drosophila</taxon>
        <taxon>Sophophora</taxon>
    </lineage>
</organism>
<evidence type="ECO:0000256" key="4">
    <source>
        <dbReference type="ARBA" id="ARBA00022753"/>
    </source>
</evidence>
<gene>
    <name evidence="7" type="ORF">DGUA_6G006029</name>
</gene>
<dbReference type="GO" id="GO:0005769">
    <property type="term" value="C:early endosome"/>
    <property type="evidence" value="ECO:0007669"/>
    <property type="project" value="UniProtKB-SubCell"/>
</dbReference>
<evidence type="ECO:0000259" key="6">
    <source>
        <dbReference type="Pfam" id="PF04840"/>
    </source>
</evidence>
<dbReference type="OrthoDB" id="9977282at2759"/>
<protein>
    <submittedName>
        <fullName evidence="7">Blast:Spermatogenesis-defective protein 39 homolog</fullName>
    </submittedName>
</protein>
<dbReference type="GO" id="GO:0007034">
    <property type="term" value="P:vacuolar transport"/>
    <property type="evidence" value="ECO:0007669"/>
    <property type="project" value="TreeGrafter"/>
</dbReference>
<evidence type="ECO:0000256" key="2">
    <source>
        <dbReference type="ARBA" id="ARBA00004541"/>
    </source>
</evidence>
<evidence type="ECO:0000313" key="7">
    <source>
        <dbReference type="EMBL" id="SPP81048.1"/>
    </source>
</evidence>
<dbReference type="GO" id="GO:0005770">
    <property type="term" value="C:late endosome"/>
    <property type="evidence" value="ECO:0007669"/>
    <property type="project" value="UniProtKB-SubCell"/>
</dbReference>
<dbReference type="Pfam" id="PF04840">
    <property type="entry name" value="Vps16_C"/>
    <property type="match status" value="1"/>
</dbReference>
<dbReference type="AlphaFoldDB" id="A0A3B0KBU4"/>
<accession>A0A3B0KBU4</accession>
<dbReference type="OMA" id="APLEMFK"/>
<evidence type="ECO:0000256" key="1">
    <source>
        <dbReference type="ARBA" id="ARBA00004412"/>
    </source>
</evidence>
<evidence type="ECO:0000256" key="5">
    <source>
        <dbReference type="ARBA" id="ARBA00023329"/>
    </source>
</evidence>
<dbReference type="GO" id="GO:0006886">
    <property type="term" value="P:intracellular protein transport"/>
    <property type="evidence" value="ECO:0007669"/>
    <property type="project" value="InterPro"/>
</dbReference>
<keyword evidence="8" id="KW-1185">Reference proteome</keyword>
<dbReference type="EMBL" id="OUUW01000005">
    <property type="protein sequence ID" value="SPP81048.1"/>
    <property type="molecule type" value="Genomic_DNA"/>
</dbReference>
<proteinExistence type="predicted"/>
<dbReference type="STRING" id="7266.A0A3B0KBU4"/>
<dbReference type="InterPro" id="IPR006925">
    <property type="entry name" value="Vps16_C"/>
</dbReference>
<keyword evidence="4" id="KW-0967">Endosome</keyword>
<dbReference type="Proteomes" id="UP000268350">
    <property type="component" value="Unassembled WGS sequence"/>
</dbReference>